<evidence type="ECO:0000256" key="6">
    <source>
        <dbReference type="SAM" id="Phobius"/>
    </source>
</evidence>
<evidence type="ECO:0000313" key="9">
    <source>
        <dbReference type="Proteomes" id="UP000006352"/>
    </source>
</evidence>
<feature type="region of interest" description="Disordered" evidence="5">
    <location>
        <begin position="326"/>
        <end position="355"/>
    </location>
</feature>
<feature type="transmembrane region" description="Helical" evidence="6">
    <location>
        <begin position="12"/>
        <end position="31"/>
    </location>
</feature>
<reference evidence="8 9" key="1">
    <citation type="journal article" date="2012" name="Appl. Environ. Microbiol.">
        <title>Short-read sequencing for genomic analysis of the brown rot fungus Fibroporia radiculosa.</title>
        <authorList>
            <person name="Tang J.D."/>
            <person name="Perkins A.D."/>
            <person name="Sonstegard T.S."/>
            <person name="Schroeder S.G."/>
            <person name="Burgess S.C."/>
            <person name="Diehl S.V."/>
        </authorList>
    </citation>
    <scope>NUCLEOTIDE SEQUENCE [LARGE SCALE GENOMIC DNA]</scope>
    <source>
        <strain evidence="8 9">TFFH 294</strain>
    </source>
</reference>
<evidence type="ECO:0000256" key="2">
    <source>
        <dbReference type="ARBA" id="ARBA00022692"/>
    </source>
</evidence>
<feature type="compositionally biased region" description="Basic and acidic residues" evidence="5">
    <location>
        <begin position="341"/>
        <end position="355"/>
    </location>
</feature>
<feature type="transmembrane region" description="Helical" evidence="6">
    <location>
        <begin position="208"/>
        <end position="227"/>
    </location>
</feature>
<dbReference type="HOGENOM" id="CLU_044894_0_1_1"/>
<dbReference type="RefSeq" id="XP_012182413.1">
    <property type="nucleotide sequence ID" value="XM_012327023.1"/>
</dbReference>
<feature type="transmembrane region" description="Helical" evidence="6">
    <location>
        <begin position="43"/>
        <end position="61"/>
    </location>
</feature>
<sequence length="371" mass="40909">MDPSARSDSPQPWKVAAVVSFYMSAALVMVFVNKTVLNNAPELPLMFLFLQLVIAVILLRLTARFTHRVEIPDFDWSTAKQLTPVTLVNVIGLVFNIYCLRGVDASFFQIARGLVLPFTIAVSSLETRSLPSWSVVAAATTVSIGFFLGIAPPSFESLSLHALPSLAMRPDTHWLSILYGVLSSLFIAVHSVLIKLSLPHANNSTIQLAYWQNLGSAIFLFPVILLQGEVYGLWWFLHVAGWDKQTFLVGTAVTGLFGFLLCVAGLLSIKVTSPITHMFSSAARSVIQTLLGVLVFQDILTTNRAASILVITSGTVYYTWAKSVGTAPSKPRPSMPQDPENPDKENSSFMKEYGDDRLEDILLERREEDEK</sequence>
<dbReference type="GeneID" id="24098041"/>
<evidence type="ECO:0000256" key="1">
    <source>
        <dbReference type="ARBA" id="ARBA00004141"/>
    </source>
</evidence>
<organism evidence="8 9">
    <name type="scientific">Fibroporia radiculosa</name>
    <dbReference type="NCBI Taxonomy" id="599839"/>
    <lineage>
        <taxon>Eukaryota</taxon>
        <taxon>Fungi</taxon>
        <taxon>Dikarya</taxon>
        <taxon>Basidiomycota</taxon>
        <taxon>Agaricomycotina</taxon>
        <taxon>Agaricomycetes</taxon>
        <taxon>Polyporales</taxon>
        <taxon>Fibroporiaceae</taxon>
        <taxon>Fibroporia</taxon>
    </lineage>
</organism>
<dbReference type="FunCoup" id="J4GQN1">
    <property type="interactions" value="81"/>
</dbReference>
<keyword evidence="2 6" id="KW-0812">Transmembrane</keyword>
<dbReference type="InParanoid" id="J4GQN1"/>
<keyword evidence="4 6" id="KW-0472">Membrane</keyword>
<dbReference type="AlphaFoldDB" id="J4GQN1"/>
<evidence type="ECO:0000259" key="7">
    <source>
        <dbReference type="Pfam" id="PF03151"/>
    </source>
</evidence>
<evidence type="ECO:0000256" key="5">
    <source>
        <dbReference type="SAM" id="MobiDB-lite"/>
    </source>
</evidence>
<dbReference type="PANTHER" id="PTHR11132">
    <property type="entry name" value="SOLUTE CARRIER FAMILY 35"/>
    <property type="match status" value="1"/>
</dbReference>
<evidence type="ECO:0000256" key="4">
    <source>
        <dbReference type="ARBA" id="ARBA00023136"/>
    </source>
</evidence>
<gene>
    <name evidence="8" type="ORF">FIBRA_05251</name>
</gene>
<keyword evidence="3 6" id="KW-1133">Transmembrane helix</keyword>
<protein>
    <recommendedName>
        <fullName evidence="7">Sugar phosphate transporter domain-containing protein</fullName>
    </recommendedName>
</protein>
<comment type="subcellular location">
    <subcellularLocation>
        <location evidence="1">Membrane</location>
        <topology evidence="1">Multi-pass membrane protein</topology>
    </subcellularLocation>
</comment>
<name>J4GQN1_9APHY</name>
<accession>J4GQN1</accession>
<dbReference type="InterPro" id="IPR004853">
    <property type="entry name" value="Sugar_P_trans_dom"/>
</dbReference>
<dbReference type="OrthoDB" id="5547497at2759"/>
<dbReference type="Pfam" id="PF03151">
    <property type="entry name" value="TPT"/>
    <property type="match status" value="1"/>
</dbReference>
<dbReference type="InterPro" id="IPR050186">
    <property type="entry name" value="TPT_transporter"/>
</dbReference>
<feature type="transmembrane region" description="Helical" evidence="6">
    <location>
        <begin position="172"/>
        <end position="196"/>
    </location>
</feature>
<feature type="transmembrane region" description="Helical" evidence="6">
    <location>
        <begin position="132"/>
        <end position="152"/>
    </location>
</feature>
<keyword evidence="9" id="KW-1185">Reference proteome</keyword>
<evidence type="ECO:0000256" key="3">
    <source>
        <dbReference type="ARBA" id="ARBA00022989"/>
    </source>
</evidence>
<dbReference type="Proteomes" id="UP000006352">
    <property type="component" value="Unassembled WGS sequence"/>
</dbReference>
<feature type="transmembrane region" description="Helical" evidence="6">
    <location>
        <begin position="82"/>
        <end position="100"/>
    </location>
</feature>
<proteinExistence type="predicted"/>
<dbReference type="GO" id="GO:0016020">
    <property type="term" value="C:membrane"/>
    <property type="evidence" value="ECO:0007669"/>
    <property type="project" value="UniProtKB-SubCell"/>
</dbReference>
<evidence type="ECO:0000313" key="8">
    <source>
        <dbReference type="EMBL" id="CCM03130.1"/>
    </source>
</evidence>
<feature type="domain" description="Sugar phosphate transporter" evidence="7">
    <location>
        <begin position="16"/>
        <end position="318"/>
    </location>
</feature>
<dbReference type="EMBL" id="HE797102">
    <property type="protein sequence ID" value="CCM03130.1"/>
    <property type="molecule type" value="Genomic_DNA"/>
</dbReference>
<feature type="transmembrane region" description="Helical" evidence="6">
    <location>
        <begin position="247"/>
        <end position="269"/>
    </location>
</feature>